<evidence type="ECO:0000313" key="9">
    <source>
        <dbReference type="EMBL" id="GMA86324.1"/>
    </source>
</evidence>
<evidence type="ECO:0000256" key="2">
    <source>
        <dbReference type="ARBA" id="ARBA00007935"/>
    </source>
</evidence>
<dbReference type="InterPro" id="IPR037294">
    <property type="entry name" value="ABC_BtuC-like"/>
</dbReference>
<sequence>MPVERVRLAVLALAAVLAAVAVGVAGPVPFVALVAAPVARRLTRSTGAVLLPAALVGALVTVVADAVGAHFLGPLQVPVGVLTGVVGGPYLLWLLARSNTAGRAGW</sequence>
<feature type="transmembrane region" description="Helical" evidence="8">
    <location>
        <begin position="79"/>
        <end position="96"/>
    </location>
</feature>
<evidence type="ECO:0000256" key="3">
    <source>
        <dbReference type="ARBA" id="ARBA00022448"/>
    </source>
</evidence>
<dbReference type="InterPro" id="IPR000522">
    <property type="entry name" value="ABC_transptr_permease_BtuC"/>
</dbReference>
<gene>
    <name evidence="9" type="ORF">GCM10025868_15740</name>
</gene>
<evidence type="ECO:0000313" key="10">
    <source>
        <dbReference type="Proteomes" id="UP001157017"/>
    </source>
</evidence>
<dbReference type="Proteomes" id="UP001157017">
    <property type="component" value="Unassembled WGS sequence"/>
</dbReference>
<comment type="similarity">
    <text evidence="2">Belongs to the binding-protein-dependent transport system permease family. FecCD subfamily.</text>
</comment>
<proteinExistence type="inferred from homology"/>
<evidence type="ECO:0000256" key="8">
    <source>
        <dbReference type="SAM" id="Phobius"/>
    </source>
</evidence>
<evidence type="ECO:0000256" key="1">
    <source>
        <dbReference type="ARBA" id="ARBA00004651"/>
    </source>
</evidence>
<keyword evidence="7 8" id="KW-0472">Membrane</keyword>
<comment type="subcellular location">
    <subcellularLocation>
        <location evidence="1">Cell membrane</location>
        <topology evidence="1">Multi-pass membrane protein</topology>
    </subcellularLocation>
</comment>
<comment type="caution">
    <text evidence="9">The sequence shown here is derived from an EMBL/GenBank/DDBJ whole genome shotgun (WGS) entry which is preliminary data.</text>
</comment>
<reference evidence="10" key="1">
    <citation type="journal article" date="2019" name="Int. J. Syst. Evol. Microbiol.">
        <title>The Global Catalogue of Microorganisms (GCM) 10K type strain sequencing project: providing services to taxonomists for standard genome sequencing and annotation.</title>
        <authorList>
            <consortium name="The Broad Institute Genomics Platform"/>
            <consortium name="The Broad Institute Genome Sequencing Center for Infectious Disease"/>
            <person name="Wu L."/>
            <person name="Ma J."/>
        </authorList>
    </citation>
    <scope>NUCLEOTIDE SEQUENCE [LARGE SCALE GENOMIC DNA]</scope>
    <source>
        <strain evidence="10">NBRC 108730</strain>
    </source>
</reference>
<dbReference type="EMBL" id="BSUZ01000001">
    <property type="protein sequence ID" value="GMA86324.1"/>
    <property type="molecule type" value="Genomic_DNA"/>
</dbReference>
<protein>
    <submittedName>
        <fullName evidence="9">Uncharacterized protein</fullName>
    </submittedName>
</protein>
<keyword evidence="5 8" id="KW-0812">Transmembrane</keyword>
<organism evidence="9 10">
    <name type="scientific">Angustibacter aerolatus</name>
    <dbReference type="NCBI Taxonomy" id="1162965"/>
    <lineage>
        <taxon>Bacteria</taxon>
        <taxon>Bacillati</taxon>
        <taxon>Actinomycetota</taxon>
        <taxon>Actinomycetes</taxon>
        <taxon>Kineosporiales</taxon>
        <taxon>Kineosporiaceae</taxon>
    </lineage>
</organism>
<feature type="transmembrane region" description="Helical" evidence="8">
    <location>
        <begin position="49"/>
        <end position="72"/>
    </location>
</feature>
<keyword evidence="4" id="KW-1003">Cell membrane</keyword>
<evidence type="ECO:0000256" key="6">
    <source>
        <dbReference type="ARBA" id="ARBA00022989"/>
    </source>
</evidence>
<dbReference type="Gene3D" id="1.10.3470.10">
    <property type="entry name" value="ABC transporter involved in vitamin B12 uptake, BtuC"/>
    <property type="match status" value="1"/>
</dbReference>
<name>A0ABQ6JET8_9ACTN</name>
<evidence type="ECO:0000256" key="5">
    <source>
        <dbReference type="ARBA" id="ARBA00022692"/>
    </source>
</evidence>
<dbReference type="PANTHER" id="PTHR30472">
    <property type="entry name" value="FERRIC ENTEROBACTIN TRANSPORT SYSTEM PERMEASE PROTEIN"/>
    <property type="match status" value="1"/>
</dbReference>
<dbReference type="SUPFAM" id="SSF81345">
    <property type="entry name" value="ABC transporter involved in vitamin B12 uptake, BtuC"/>
    <property type="match status" value="1"/>
</dbReference>
<dbReference type="Pfam" id="PF01032">
    <property type="entry name" value="FecCD"/>
    <property type="match status" value="1"/>
</dbReference>
<dbReference type="PANTHER" id="PTHR30472:SF24">
    <property type="entry name" value="FERRIC ENTEROBACTIN TRANSPORT SYSTEM PERMEASE PROTEIN FEPG"/>
    <property type="match status" value="1"/>
</dbReference>
<evidence type="ECO:0000256" key="7">
    <source>
        <dbReference type="ARBA" id="ARBA00023136"/>
    </source>
</evidence>
<keyword evidence="6 8" id="KW-1133">Transmembrane helix</keyword>
<evidence type="ECO:0000256" key="4">
    <source>
        <dbReference type="ARBA" id="ARBA00022475"/>
    </source>
</evidence>
<keyword evidence="3" id="KW-0813">Transport</keyword>
<keyword evidence="10" id="KW-1185">Reference proteome</keyword>
<accession>A0ABQ6JET8</accession>